<sequence>MGGFWTLMFLLSIFGGAGLLSKKSDNAGTSGGSSQVASLQASSTVEAVSTADAVSTTVEVFSTFV</sequence>
<proteinExistence type="predicted"/>
<gene>
    <name evidence="1" type="ORF">BbINS_01015</name>
</gene>
<reference evidence="1 2" key="1">
    <citation type="journal article" date="2013" name="Genome Announc.">
        <title>Whole Genome Sequencing and Comparative Analysis of Bartonella bacilliformis Strain INS, the Causative Agent of Carrion's Disease.</title>
        <authorList>
            <person name="Tarazona D."/>
            <person name="Padilla C."/>
            <person name="Caceres O."/>
            <person name="Montenegro J.D."/>
            <person name="Bailon H."/>
            <person name="Ventura G."/>
            <person name="Mendoza G."/>
            <person name="Anaya E."/>
            <person name="Guio H."/>
        </authorList>
    </citation>
    <scope>NUCLEOTIDE SEQUENCE [LARGE SCALE GENOMIC DNA]</scope>
    <source>
        <strain evidence="1 2">INS</strain>
    </source>
</reference>
<accession>A0ABN0IHY0</accession>
<keyword evidence="2" id="KW-1185">Reference proteome</keyword>
<evidence type="ECO:0000313" key="1">
    <source>
        <dbReference type="EMBL" id="EKS46099.1"/>
    </source>
</evidence>
<dbReference type="GeneID" id="4684738"/>
<dbReference type="RefSeq" id="WP_005766062.1">
    <property type="nucleotide sequence ID" value="NZ_AMQK01000003.1"/>
</dbReference>
<evidence type="ECO:0000313" key="2">
    <source>
        <dbReference type="Proteomes" id="UP000009359"/>
    </source>
</evidence>
<dbReference type="Proteomes" id="UP000009359">
    <property type="component" value="Unassembled WGS sequence"/>
</dbReference>
<organism evidence="1 2">
    <name type="scientific">Bartonella bacilliformis INS</name>
    <dbReference type="NCBI Taxonomy" id="1206782"/>
    <lineage>
        <taxon>Bacteria</taxon>
        <taxon>Pseudomonadati</taxon>
        <taxon>Pseudomonadota</taxon>
        <taxon>Alphaproteobacteria</taxon>
        <taxon>Hyphomicrobiales</taxon>
        <taxon>Bartonellaceae</taxon>
        <taxon>Bartonella</taxon>
    </lineage>
</organism>
<dbReference type="EMBL" id="AMQK01000003">
    <property type="protein sequence ID" value="EKS46099.1"/>
    <property type="molecule type" value="Genomic_DNA"/>
</dbReference>
<name>A0ABN0IHY0_BARBA</name>
<comment type="caution">
    <text evidence="1">The sequence shown here is derived from an EMBL/GenBank/DDBJ whole genome shotgun (WGS) entry which is preliminary data.</text>
</comment>
<protein>
    <submittedName>
        <fullName evidence="1">Uncharacterized protein</fullName>
    </submittedName>
</protein>